<protein>
    <submittedName>
        <fullName evidence="1">Uncharacterized protein</fullName>
    </submittedName>
</protein>
<evidence type="ECO:0000313" key="1">
    <source>
        <dbReference type="EMBL" id="KAF7255762.1"/>
    </source>
</evidence>
<dbReference type="EMBL" id="JTDE01003690">
    <property type="protein sequence ID" value="KAF7255762.1"/>
    <property type="molecule type" value="Genomic_DNA"/>
</dbReference>
<dbReference type="AlphaFoldDB" id="A0A8S9YM53"/>
<dbReference type="Proteomes" id="UP000822476">
    <property type="component" value="Unassembled WGS sequence"/>
</dbReference>
<reference evidence="1" key="1">
    <citation type="submission" date="2019-07" db="EMBL/GenBank/DDBJ databases">
        <title>Annotation for the trematode Paragonimus miyazaki's.</title>
        <authorList>
            <person name="Choi Y.-J."/>
        </authorList>
    </citation>
    <scope>NUCLEOTIDE SEQUENCE</scope>
    <source>
        <strain evidence="1">Japan</strain>
    </source>
</reference>
<organism evidence="1 2">
    <name type="scientific">Paragonimus skrjabini miyazakii</name>
    <dbReference type="NCBI Taxonomy" id="59628"/>
    <lineage>
        <taxon>Eukaryota</taxon>
        <taxon>Metazoa</taxon>
        <taxon>Spiralia</taxon>
        <taxon>Lophotrochozoa</taxon>
        <taxon>Platyhelminthes</taxon>
        <taxon>Trematoda</taxon>
        <taxon>Digenea</taxon>
        <taxon>Plagiorchiida</taxon>
        <taxon>Troglotremata</taxon>
        <taxon>Troglotrematidae</taxon>
        <taxon>Paragonimus</taxon>
    </lineage>
</organism>
<gene>
    <name evidence="1" type="ORF">EG68_07450</name>
</gene>
<proteinExistence type="predicted"/>
<name>A0A8S9YM53_9TREM</name>
<sequence>MSPDADGRTDSPFHTRVPSAYHNRDTTLFESLPLDLVQLFPTEPVHFTYLGIFKKLSHLWFYSQQYMRMCDRHRFINHCVPTEFPRK</sequence>
<evidence type="ECO:0000313" key="2">
    <source>
        <dbReference type="Proteomes" id="UP000822476"/>
    </source>
</evidence>
<keyword evidence="2" id="KW-1185">Reference proteome</keyword>
<comment type="caution">
    <text evidence="1">The sequence shown here is derived from an EMBL/GenBank/DDBJ whole genome shotgun (WGS) entry which is preliminary data.</text>
</comment>
<accession>A0A8S9YM53</accession>